<name>A0ACC0YN83_9ROSI</name>
<reference evidence="2" key="1">
    <citation type="journal article" date="2023" name="G3 (Bethesda)">
        <title>Genome assembly and association tests identify interacting loci associated with vigor, precocity, and sex in interspecific pistachio rootstocks.</title>
        <authorList>
            <person name="Palmer W."/>
            <person name="Jacygrad E."/>
            <person name="Sagayaradj S."/>
            <person name="Cavanaugh K."/>
            <person name="Han R."/>
            <person name="Bertier L."/>
            <person name="Beede B."/>
            <person name="Kafkas S."/>
            <person name="Golino D."/>
            <person name="Preece J."/>
            <person name="Michelmore R."/>
        </authorList>
    </citation>
    <scope>NUCLEOTIDE SEQUENCE [LARGE SCALE GENOMIC DNA]</scope>
</reference>
<sequence length="366" mass="41536">MNTQKRKAHGQNYGSYLQPRNTGLVFQSQLSEVVGSSTKLNPGTSNTSGILSSKFSSPVSLLYATDEKCNGYSQGHSDIDGLPTCSQVARDQISTVPLCRSFNQDSKECDNFDLQSLVKFHLQNNQNSHFCEKIHQNSYGNLAGSGVIPYMHKSTEEVSLKQRRTYVSISNPQNQEIGYQSFNSQLLKPRSSYGTSSSTHSNLVPAEARITNKARIRWTQDLHSRFVRCVEWLGGAEKATPKGILKLIDTDGLTIFHVKSHLQEYHFELLEEVDKGYFIVQTGKSKYERTNDKNAMARFDPKTAIQIVETLRLQLDVQKRLNEQLEVQRNLQLQIEEQGRQLKEMLDQQLNTNSSLFDTHNADIRR</sequence>
<keyword evidence="2" id="KW-1185">Reference proteome</keyword>
<gene>
    <name evidence="1" type="ORF">Pint_24101</name>
</gene>
<organism evidence="1 2">
    <name type="scientific">Pistacia integerrima</name>
    <dbReference type="NCBI Taxonomy" id="434235"/>
    <lineage>
        <taxon>Eukaryota</taxon>
        <taxon>Viridiplantae</taxon>
        <taxon>Streptophyta</taxon>
        <taxon>Embryophyta</taxon>
        <taxon>Tracheophyta</taxon>
        <taxon>Spermatophyta</taxon>
        <taxon>Magnoliopsida</taxon>
        <taxon>eudicotyledons</taxon>
        <taxon>Gunneridae</taxon>
        <taxon>Pentapetalae</taxon>
        <taxon>rosids</taxon>
        <taxon>malvids</taxon>
        <taxon>Sapindales</taxon>
        <taxon>Anacardiaceae</taxon>
        <taxon>Pistacia</taxon>
    </lineage>
</organism>
<dbReference type="EMBL" id="CM047741">
    <property type="protein sequence ID" value="KAJ0038889.1"/>
    <property type="molecule type" value="Genomic_DNA"/>
</dbReference>
<protein>
    <submittedName>
        <fullName evidence="1">Uncharacterized protein</fullName>
    </submittedName>
</protein>
<proteinExistence type="predicted"/>
<evidence type="ECO:0000313" key="2">
    <source>
        <dbReference type="Proteomes" id="UP001163603"/>
    </source>
</evidence>
<dbReference type="Proteomes" id="UP001163603">
    <property type="component" value="Chromosome 6"/>
</dbReference>
<evidence type="ECO:0000313" key="1">
    <source>
        <dbReference type="EMBL" id="KAJ0038889.1"/>
    </source>
</evidence>
<comment type="caution">
    <text evidence="1">The sequence shown here is derived from an EMBL/GenBank/DDBJ whole genome shotgun (WGS) entry which is preliminary data.</text>
</comment>
<accession>A0ACC0YN83</accession>